<dbReference type="InterPro" id="IPR006140">
    <property type="entry name" value="D-isomer_DH_NAD-bd"/>
</dbReference>
<evidence type="ECO:0000256" key="2">
    <source>
        <dbReference type="ARBA" id="ARBA00023027"/>
    </source>
</evidence>
<dbReference type="EMBL" id="BMLB01000001">
    <property type="protein sequence ID" value="GGK59388.1"/>
    <property type="molecule type" value="Genomic_DNA"/>
</dbReference>
<sequence length="336" mass="35592">MHAGRDPTHLDRVVTERRSVSQVTSSPTVAVPTVFVEHLDPVEGVEVLPYDPRDLQTPPGGGRDVDVLSLPFTAGRWMTRLDEIAGLRGVVLASAGFEHALRYLPAGVDLANAVGVHDTATAEMALTLMLASQREIPGYVLAQSEGRWDRSGAGQRRSLADSRVVVLGYGGIGRALAQRLVAAECEVVAVASRERAGDDLVERVHGIDRLTDLLPGADVLAVAVPLTDATRGLVDATALAALPDDALVVNVARGPVVDNEALQRECAAGRLRAALDVTDPEPLPEGHPLWSTPGVLVSPHVGGGTPASYPRMGRYLSRQLTAYRDHGRLDHVVATG</sequence>
<dbReference type="SUPFAM" id="SSF51735">
    <property type="entry name" value="NAD(P)-binding Rossmann-fold domains"/>
    <property type="match status" value="1"/>
</dbReference>
<evidence type="ECO:0000313" key="5">
    <source>
        <dbReference type="Proteomes" id="UP000662111"/>
    </source>
</evidence>
<keyword evidence="5" id="KW-1185">Reference proteome</keyword>
<evidence type="ECO:0000313" key="4">
    <source>
        <dbReference type="EMBL" id="GGK59388.1"/>
    </source>
</evidence>
<dbReference type="PROSITE" id="PS00671">
    <property type="entry name" value="D_2_HYDROXYACID_DH_3"/>
    <property type="match status" value="1"/>
</dbReference>
<dbReference type="Pfam" id="PF02826">
    <property type="entry name" value="2-Hacid_dh_C"/>
    <property type="match status" value="1"/>
</dbReference>
<organism evidence="4 5">
    <name type="scientific">Ornithinimicrobium pekingense</name>
    <dbReference type="NCBI Taxonomy" id="384677"/>
    <lineage>
        <taxon>Bacteria</taxon>
        <taxon>Bacillati</taxon>
        <taxon>Actinomycetota</taxon>
        <taxon>Actinomycetes</taxon>
        <taxon>Micrococcales</taxon>
        <taxon>Ornithinimicrobiaceae</taxon>
        <taxon>Ornithinimicrobium</taxon>
    </lineage>
</organism>
<dbReference type="CDD" id="cd12166">
    <property type="entry name" value="2-Hacid_dh_7"/>
    <property type="match status" value="1"/>
</dbReference>
<name>A0ABQ2F3T9_9MICO</name>
<gene>
    <name evidence="4" type="ORF">GCM10011509_04590</name>
</gene>
<evidence type="ECO:0000256" key="1">
    <source>
        <dbReference type="ARBA" id="ARBA00023002"/>
    </source>
</evidence>
<protein>
    <submittedName>
        <fullName evidence="4">Dehydrogenase</fullName>
    </submittedName>
</protein>
<dbReference type="PANTHER" id="PTHR43333:SF1">
    <property type="entry name" value="D-ISOMER SPECIFIC 2-HYDROXYACID DEHYDROGENASE NAD-BINDING DOMAIN-CONTAINING PROTEIN"/>
    <property type="match status" value="1"/>
</dbReference>
<dbReference type="InterPro" id="IPR029753">
    <property type="entry name" value="D-isomer_DH_CS"/>
</dbReference>
<feature type="domain" description="D-isomer specific 2-hydroxyacid dehydrogenase NAD-binding" evidence="3">
    <location>
        <begin position="126"/>
        <end position="302"/>
    </location>
</feature>
<comment type="caution">
    <text evidence="4">The sequence shown here is derived from an EMBL/GenBank/DDBJ whole genome shotgun (WGS) entry which is preliminary data.</text>
</comment>
<dbReference type="Gene3D" id="3.40.50.720">
    <property type="entry name" value="NAD(P)-binding Rossmann-like Domain"/>
    <property type="match status" value="2"/>
</dbReference>
<keyword evidence="2" id="KW-0520">NAD</keyword>
<dbReference type="InterPro" id="IPR036291">
    <property type="entry name" value="NAD(P)-bd_dom_sf"/>
</dbReference>
<accession>A0ABQ2F3T9</accession>
<reference evidence="5" key="1">
    <citation type="journal article" date="2019" name="Int. J. Syst. Evol. Microbiol.">
        <title>The Global Catalogue of Microorganisms (GCM) 10K type strain sequencing project: providing services to taxonomists for standard genome sequencing and annotation.</title>
        <authorList>
            <consortium name="The Broad Institute Genomics Platform"/>
            <consortium name="The Broad Institute Genome Sequencing Center for Infectious Disease"/>
            <person name="Wu L."/>
            <person name="Ma J."/>
        </authorList>
    </citation>
    <scope>NUCLEOTIDE SEQUENCE [LARGE SCALE GENOMIC DNA]</scope>
    <source>
        <strain evidence="5">CGMCC 1.5362</strain>
    </source>
</reference>
<proteinExistence type="predicted"/>
<dbReference type="Proteomes" id="UP000662111">
    <property type="component" value="Unassembled WGS sequence"/>
</dbReference>
<dbReference type="SUPFAM" id="SSF52283">
    <property type="entry name" value="Formate/glycerate dehydrogenase catalytic domain-like"/>
    <property type="match status" value="1"/>
</dbReference>
<evidence type="ECO:0000259" key="3">
    <source>
        <dbReference type="Pfam" id="PF02826"/>
    </source>
</evidence>
<keyword evidence="1" id="KW-0560">Oxidoreductase</keyword>
<dbReference type="PANTHER" id="PTHR43333">
    <property type="entry name" value="2-HACID_DH_C DOMAIN-CONTAINING PROTEIN"/>
    <property type="match status" value="1"/>
</dbReference>